<proteinExistence type="predicted"/>
<dbReference type="EnsemblPlants" id="TuG1812G0200003580.01.T01">
    <property type="protein sequence ID" value="TuG1812G0200003580.01.T01.cds253562"/>
    <property type="gene ID" value="TuG1812G0200003580.01"/>
</dbReference>
<keyword evidence="2" id="KW-1185">Reference proteome</keyword>
<evidence type="ECO:0000313" key="1">
    <source>
        <dbReference type="EnsemblPlants" id="TuG1812G0200003580.01.T01.cds253562"/>
    </source>
</evidence>
<reference evidence="1" key="2">
    <citation type="submission" date="2018-03" db="EMBL/GenBank/DDBJ databases">
        <title>The Triticum urartu genome reveals the dynamic nature of wheat genome evolution.</title>
        <authorList>
            <person name="Ling H."/>
            <person name="Ma B."/>
            <person name="Shi X."/>
            <person name="Liu H."/>
            <person name="Dong L."/>
            <person name="Sun H."/>
            <person name="Cao Y."/>
            <person name="Gao Q."/>
            <person name="Zheng S."/>
            <person name="Li Y."/>
            <person name="Yu Y."/>
            <person name="Du H."/>
            <person name="Qi M."/>
            <person name="Li Y."/>
            <person name="Yu H."/>
            <person name="Cui Y."/>
            <person name="Wang N."/>
            <person name="Chen C."/>
            <person name="Wu H."/>
            <person name="Zhao Y."/>
            <person name="Zhang J."/>
            <person name="Li Y."/>
            <person name="Zhou W."/>
            <person name="Zhang B."/>
            <person name="Hu W."/>
            <person name="Eijk M."/>
            <person name="Tang J."/>
            <person name="Witsenboer H."/>
            <person name="Zhao S."/>
            <person name="Li Z."/>
            <person name="Zhang A."/>
            <person name="Wang D."/>
            <person name="Liang C."/>
        </authorList>
    </citation>
    <scope>NUCLEOTIDE SEQUENCE [LARGE SCALE GENOMIC DNA]</scope>
    <source>
        <strain evidence="1">cv. G1812</strain>
    </source>
</reference>
<reference evidence="1" key="3">
    <citation type="submission" date="2022-06" db="UniProtKB">
        <authorList>
            <consortium name="EnsemblPlants"/>
        </authorList>
    </citation>
    <scope>IDENTIFICATION</scope>
</reference>
<dbReference type="Gramene" id="TuG1812G0200003580.01.T01">
    <property type="protein sequence ID" value="TuG1812G0200003580.01.T01.cds253562"/>
    <property type="gene ID" value="TuG1812G0200003580.01"/>
</dbReference>
<evidence type="ECO:0000313" key="2">
    <source>
        <dbReference type="Proteomes" id="UP000015106"/>
    </source>
</evidence>
<name>A0A8R7TJ81_TRIUA</name>
<accession>A0A8R7TJ81</accession>
<sequence>MRPTCLSYMIHPSPNQDPPQLLTCRAGHKKFGLPVGQAGAFYYPSKLKFRRFSRSN</sequence>
<reference evidence="2" key="1">
    <citation type="journal article" date="2013" name="Nature">
        <title>Draft genome of the wheat A-genome progenitor Triticum urartu.</title>
        <authorList>
            <person name="Ling H.Q."/>
            <person name="Zhao S."/>
            <person name="Liu D."/>
            <person name="Wang J."/>
            <person name="Sun H."/>
            <person name="Zhang C."/>
            <person name="Fan H."/>
            <person name="Li D."/>
            <person name="Dong L."/>
            <person name="Tao Y."/>
            <person name="Gao C."/>
            <person name="Wu H."/>
            <person name="Li Y."/>
            <person name="Cui Y."/>
            <person name="Guo X."/>
            <person name="Zheng S."/>
            <person name="Wang B."/>
            <person name="Yu K."/>
            <person name="Liang Q."/>
            <person name="Yang W."/>
            <person name="Lou X."/>
            <person name="Chen J."/>
            <person name="Feng M."/>
            <person name="Jian J."/>
            <person name="Zhang X."/>
            <person name="Luo G."/>
            <person name="Jiang Y."/>
            <person name="Liu J."/>
            <person name="Wang Z."/>
            <person name="Sha Y."/>
            <person name="Zhang B."/>
            <person name="Wu H."/>
            <person name="Tang D."/>
            <person name="Shen Q."/>
            <person name="Xue P."/>
            <person name="Zou S."/>
            <person name="Wang X."/>
            <person name="Liu X."/>
            <person name="Wang F."/>
            <person name="Yang Y."/>
            <person name="An X."/>
            <person name="Dong Z."/>
            <person name="Zhang K."/>
            <person name="Zhang X."/>
            <person name="Luo M.C."/>
            <person name="Dvorak J."/>
            <person name="Tong Y."/>
            <person name="Wang J."/>
            <person name="Yang H."/>
            <person name="Li Z."/>
            <person name="Wang D."/>
            <person name="Zhang A."/>
            <person name="Wang J."/>
        </authorList>
    </citation>
    <scope>NUCLEOTIDE SEQUENCE</scope>
    <source>
        <strain evidence="2">cv. G1812</strain>
    </source>
</reference>
<protein>
    <submittedName>
        <fullName evidence="1">Uncharacterized protein</fullName>
    </submittedName>
</protein>
<organism evidence="1 2">
    <name type="scientific">Triticum urartu</name>
    <name type="common">Red wild einkorn</name>
    <name type="synonym">Crithodium urartu</name>
    <dbReference type="NCBI Taxonomy" id="4572"/>
    <lineage>
        <taxon>Eukaryota</taxon>
        <taxon>Viridiplantae</taxon>
        <taxon>Streptophyta</taxon>
        <taxon>Embryophyta</taxon>
        <taxon>Tracheophyta</taxon>
        <taxon>Spermatophyta</taxon>
        <taxon>Magnoliopsida</taxon>
        <taxon>Liliopsida</taxon>
        <taxon>Poales</taxon>
        <taxon>Poaceae</taxon>
        <taxon>BOP clade</taxon>
        <taxon>Pooideae</taxon>
        <taxon>Triticodae</taxon>
        <taxon>Triticeae</taxon>
        <taxon>Triticinae</taxon>
        <taxon>Triticum</taxon>
    </lineage>
</organism>
<dbReference type="AlphaFoldDB" id="A0A8R7TJ81"/>
<dbReference type="Proteomes" id="UP000015106">
    <property type="component" value="Chromosome 2"/>
</dbReference>